<comment type="caution">
    <text evidence="1">The sequence shown here is derived from an EMBL/GenBank/DDBJ whole genome shotgun (WGS) entry which is preliminary data.</text>
</comment>
<sequence length="113" mass="12605">MGNFTLMDKIRYAKSYRIDECSSPGGNVNCLLSSSIYHQKQIYFSKADKHGAAGVVGRGNTAPNLIKNCCVESSGKRRLGTGKRPDYFANHLTLVRTLFHYTLVTPYEKQVSL</sequence>
<reference evidence="1 2" key="1">
    <citation type="submission" date="2021-06" db="EMBL/GenBank/DDBJ databases">
        <title>Caerostris darwini draft genome.</title>
        <authorList>
            <person name="Kono N."/>
            <person name="Arakawa K."/>
        </authorList>
    </citation>
    <scope>NUCLEOTIDE SEQUENCE [LARGE SCALE GENOMIC DNA]</scope>
</reference>
<organism evidence="1 2">
    <name type="scientific">Caerostris darwini</name>
    <dbReference type="NCBI Taxonomy" id="1538125"/>
    <lineage>
        <taxon>Eukaryota</taxon>
        <taxon>Metazoa</taxon>
        <taxon>Ecdysozoa</taxon>
        <taxon>Arthropoda</taxon>
        <taxon>Chelicerata</taxon>
        <taxon>Arachnida</taxon>
        <taxon>Araneae</taxon>
        <taxon>Araneomorphae</taxon>
        <taxon>Entelegynae</taxon>
        <taxon>Araneoidea</taxon>
        <taxon>Araneidae</taxon>
        <taxon>Caerostris</taxon>
    </lineage>
</organism>
<dbReference type="AlphaFoldDB" id="A0AAV4RPN6"/>
<proteinExistence type="predicted"/>
<gene>
    <name evidence="1" type="ORF">CDAR_591261</name>
</gene>
<accession>A0AAV4RPN6</accession>
<evidence type="ECO:0000313" key="1">
    <source>
        <dbReference type="EMBL" id="GIY22427.1"/>
    </source>
</evidence>
<dbReference type="Proteomes" id="UP001054837">
    <property type="component" value="Unassembled WGS sequence"/>
</dbReference>
<keyword evidence="2" id="KW-1185">Reference proteome</keyword>
<protein>
    <submittedName>
        <fullName evidence="1">Uncharacterized protein</fullName>
    </submittedName>
</protein>
<dbReference type="EMBL" id="BPLQ01006436">
    <property type="protein sequence ID" value="GIY22427.1"/>
    <property type="molecule type" value="Genomic_DNA"/>
</dbReference>
<evidence type="ECO:0000313" key="2">
    <source>
        <dbReference type="Proteomes" id="UP001054837"/>
    </source>
</evidence>
<name>A0AAV4RPN6_9ARAC</name>